<dbReference type="Proteomes" id="UP000232003">
    <property type="component" value="Chromosome"/>
</dbReference>
<protein>
    <submittedName>
        <fullName evidence="1">Uncharacterized protein</fullName>
    </submittedName>
</protein>
<sequence length="70" mass="7932">MIHAKTKVASEQMTEAGVVFKLPAGEEVFVDYTTPQTELKLCQCYWNGEIVYLTFDELEMDLPSIDPTES</sequence>
<dbReference type="RefSeq" id="WP_100898065.1">
    <property type="nucleotide sequence ID" value="NZ_CAWNNC010000001.1"/>
</dbReference>
<dbReference type="EMBL" id="CP024785">
    <property type="protein sequence ID" value="AUB36042.1"/>
    <property type="molecule type" value="Genomic_DNA"/>
</dbReference>
<reference evidence="1 2" key="1">
    <citation type="submission" date="2017-11" db="EMBL/GenBank/DDBJ databases">
        <title>Complete genome of a free-living desiccation-tolerant cyanobacterium and its photosynthetic adaptation to extreme terrestrial habitat.</title>
        <authorList>
            <person name="Shang J."/>
        </authorList>
    </citation>
    <scope>NUCLEOTIDE SEQUENCE [LARGE SCALE GENOMIC DNA]</scope>
    <source>
        <strain evidence="1 2">CCNUN1</strain>
    </source>
</reference>
<organism evidence="1 2">
    <name type="scientific">Nostoc flagelliforme CCNUN1</name>
    <dbReference type="NCBI Taxonomy" id="2038116"/>
    <lineage>
        <taxon>Bacteria</taxon>
        <taxon>Bacillati</taxon>
        <taxon>Cyanobacteriota</taxon>
        <taxon>Cyanophyceae</taxon>
        <taxon>Nostocales</taxon>
        <taxon>Nostocaceae</taxon>
        <taxon>Nostoc</taxon>
    </lineage>
</organism>
<accession>A0A2K8SKS3</accession>
<gene>
    <name evidence="1" type="ORF">COO91_01941</name>
</gene>
<dbReference type="KEGG" id="nfl:COO91_01941"/>
<proteinExistence type="predicted"/>
<name>A0A2K8SKS3_9NOSO</name>
<keyword evidence="2" id="KW-1185">Reference proteome</keyword>
<evidence type="ECO:0000313" key="2">
    <source>
        <dbReference type="Proteomes" id="UP000232003"/>
    </source>
</evidence>
<evidence type="ECO:0000313" key="1">
    <source>
        <dbReference type="EMBL" id="AUB36042.1"/>
    </source>
</evidence>
<dbReference type="AlphaFoldDB" id="A0A2K8SKS3"/>